<dbReference type="SUPFAM" id="SSF52172">
    <property type="entry name" value="CheY-like"/>
    <property type="match status" value="1"/>
</dbReference>
<evidence type="ECO:0000256" key="6">
    <source>
        <dbReference type="ARBA" id="ARBA00023012"/>
    </source>
</evidence>
<dbReference type="Proteomes" id="UP000297053">
    <property type="component" value="Plasmid unnamed1"/>
</dbReference>
<dbReference type="CDD" id="cd00082">
    <property type="entry name" value="HisKA"/>
    <property type="match status" value="1"/>
</dbReference>
<dbReference type="SMART" id="SM00065">
    <property type="entry name" value="GAF"/>
    <property type="match status" value="1"/>
</dbReference>
<dbReference type="InterPro" id="IPR003018">
    <property type="entry name" value="GAF"/>
</dbReference>
<feature type="domain" description="PAS" evidence="10">
    <location>
        <begin position="587"/>
        <end position="631"/>
    </location>
</feature>
<keyword evidence="3" id="KW-0597">Phosphoprotein</keyword>
<dbReference type="SMART" id="SM00388">
    <property type="entry name" value="HisKA"/>
    <property type="match status" value="1"/>
</dbReference>
<dbReference type="Pfam" id="PF08447">
    <property type="entry name" value="PAS_3"/>
    <property type="match status" value="1"/>
</dbReference>
<feature type="domain" description="PAS" evidence="10">
    <location>
        <begin position="818"/>
        <end position="887"/>
    </location>
</feature>
<dbReference type="CDD" id="cd00156">
    <property type="entry name" value="REC"/>
    <property type="match status" value="1"/>
</dbReference>
<dbReference type="Pfam" id="PF02518">
    <property type="entry name" value="HATPase_c"/>
    <property type="match status" value="1"/>
</dbReference>
<dbReference type="InterPro" id="IPR004358">
    <property type="entry name" value="Sig_transdc_His_kin-like_C"/>
</dbReference>
<keyword evidence="6" id="KW-0902">Two-component regulatory system</keyword>
<dbReference type="PROSITE" id="PS50112">
    <property type="entry name" value="PAS"/>
    <property type="match status" value="4"/>
</dbReference>
<dbReference type="Gene3D" id="3.40.50.2300">
    <property type="match status" value="1"/>
</dbReference>
<dbReference type="PANTHER" id="PTHR43711">
    <property type="entry name" value="TWO-COMPONENT HISTIDINE KINASE"/>
    <property type="match status" value="1"/>
</dbReference>
<dbReference type="Gene3D" id="1.10.287.130">
    <property type="match status" value="1"/>
</dbReference>
<dbReference type="Gene3D" id="2.10.70.100">
    <property type="match status" value="1"/>
</dbReference>
<dbReference type="InterPro" id="IPR013656">
    <property type="entry name" value="PAS_4"/>
</dbReference>
<dbReference type="Pfam" id="PF01590">
    <property type="entry name" value="GAF"/>
    <property type="match status" value="1"/>
</dbReference>
<dbReference type="InterPro" id="IPR050736">
    <property type="entry name" value="Sensor_HK_Regulatory"/>
</dbReference>
<dbReference type="InterPro" id="IPR001789">
    <property type="entry name" value="Sig_transdc_resp-reg_receiver"/>
</dbReference>
<dbReference type="GeneID" id="8409389"/>
<protein>
    <recommendedName>
        <fullName evidence="2">histidine kinase</fullName>
        <ecNumber evidence="2">2.7.13.3</ecNumber>
    </recommendedName>
</protein>
<dbReference type="SUPFAM" id="SSF55874">
    <property type="entry name" value="ATPase domain of HSP90 chaperone/DNA topoisomerase II/histidine kinase"/>
    <property type="match status" value="1"/>
</dbReference>
<dbReference type="EMBL" id="CP039376">
    <property type="protein sequence ID" value="QCD67233.1"/>
    <property type="molecule type" value="Genomic_DNA"/>
</dbReference>
<dbReference type="Pfam" id="PF00072">
    <property type="entry name" value="Response_reg"/>
    <property type="match status" value="1"/>
</dbReference>
<comment type="catalytic activity">
    <reaction evidence="1">
        <text>ATP + protein L-histidine = ADP + protein N-phospho-L-histidine.</text>
        <dbReference type="EC" id="2.7.13.3"/>
    </reaction>
</comment>
<evidence type="ECO:0000256" key="7">
    <source>
        <dbReference type="PROSITE-ProRule" id="PRU00169"/>
    </source>
</evidence>
<dbReference type="InterPro" id="IPR003661">
    <property type="entry name" value="HisK_dim/P_dom"/>
</dbReference>
<dbReference type="PROSITE" id="PS50113">
    <property type="entry name" value="PAC"/>
    <property type="match status" value="3"/>
</dbReference>
<evidence type="ECO:0000256" key="2">
    <source>
        <dbReference type="ARBA" id="ARBA00012438"/>
    </source>
</evidence>
<dbReference type="CDD" id="cd00075">
    <property type="entry name" value="HATPase"/>
    <property type="match status" value="1"/>
</dbReference>
<keyword evidence="5" id="KW-0418">Kinase</keyword>
<gene>
    <name evidence="12" type="ORF">E5139_16430</name>
</gene>
<dbReference type="PROSITE" id="PS50109">
    <property type="entry name" value="HIS_KIN"/>
    <property type="match status" value="1"/>
</dbReference>
<feature type="domain" description="Response regulatory" evidence="9">
    <location>
        <begin position="13"/>
        <end position="129"/>
    </location>
</feature>
<dbReference type="InterPro" id="IPR005467">
    <property type="entry name" value="His_kinase_dom"/>
</dbReference>
<geneLocation type="plasmid" evidence="12">
    <name>unnamed1</name>
</geneLocation>
<dbReference type="InterPro" id="IPR036097">
    <property type="entry name" value="HisK_dim/P_sf"/>
</dbReference>
<dbReference type="Gene3D" id="3.30.565.10">
    <property type="entry name" value="Histidine kinase-like ATPase, C-terminal domain"/>
    <property type="match status" value="1"/>
</dbReference>
<dbReference type="Pfam" id="PF00989">
    <property type="entry name" value="PAS"/>
    <property type="match status" value="2"/>
</dbReference>
<dbReference type="InterPro" id="IPR001610">
    <property type="entry name" value="PAC"/>
</dbReference>
<dbReference type="SUPFAM" id="SSF55781">
    <property type="entry name" value="GAF domain-like"/>
    <property type="match status" value="2"/>
</dbReference>
<dbReference type="SUPFAM" id="SSF47384">
    <property type="entry name" value="Homodimeric domain of signal transducing histidine kinase"/>
    <property type="match status" value="1"/>
</dbReference>
<dbReference type="InterPro" id="IPR013655">
    <property type="entry name" value="PAS_fold_3"/>
</dbReference>
<evidence type="ECO:0000256" key="1">
    <source>
        <dbReference type="ARBA" id="ARBA00000085"/>
    </source>
</evidence>
<feature type="domain" description="PAS" evidence="10">
    <location>
        <begin position="144"/>
        <end position="214"/>
    </location>
</feature>
<dbReference type="InterPro" id="IPR003594">
    <property type="entry name" value="HATPase_dom"/>
</dbReference>
<dbReference type="RefSeq" id="WP_012807483.1">
    <property type="nucleotide sequence ID" value="NZ_CP039376.1"/>
</dbReference>
<evidence type="ECO:0000256" key="5">
    <source>
        <dbReference type="ARBA" id="ARBA00022777"/>
    </source>
</evidence>
<dbReference type="Gene3D" id="3.30.450.20">
    <property type="entry name" value="PAS domain"/>
    <property type="match status" value="5"/>
</dbReference>
<dbReference type="SMART" id="SM00091">
    <property type="entry name" value="PAS"/>
    <property type="match status" value="4"/>
</dbReference>
<dbReference type="PROSITE" id="PS50110">
    <property type="entry name" value="RESPONSE_REGULATORY"/>
    <property type="match status" value="1"/>
</dbReference>
<accession>A0A4D6KP00</accession>
<dbReference type="InterPro" id="IPR036890">
    <property type="entry name" value="HATPase_C_sf"/>
</dbReference>
<organism evidence="12 13">
    <name type="scientific">Halomicrobium mukohataei</name>
    <dbReference type="NCBI Taxonomy" id="57705"/>
    <lineage>
        <taxon>Archaea</taxon>
        <taxon>Methanobacteriati</taxon>
        <taxon>Methanobacteriota</taxon>
        <taxon>Stenosarchaea group</taxon>
        <taxon>Halobacteria</taxon>
        <taxon>Halobacteriales</taxon>
        <taxon>Haloarculaceae</taxon>
        <taxon>Halomicrobium</taxon>
    </lineage>
</organism>
<dbReference type="InterPro" id="IPR000014">
    <property type="entry name" value="PAS"/>
</dbReference>
<dbReference type="SMART" id="SM00086">
    <property type="entry name" value="PAC"/>
    <property type="match status" value="4"/>
</dbReference>
<evidence type="ECO:0000313" key="12">
    <source>
        <dbReference type="EMBL" id="QCD67233.1"/>
    </source>
</evidence>
<dbReference type="InterPro" id="IPR035965">
    <property type="entry name" value="PAS-like_dom_sf"/>
</dbReference>
<dbReference type="GO" id="GO:0000155">
    <property type="term" value="F:phosphorelay sensor kinase activity"/>
    <property type="evidence" value="ECO:0007669"/>
    <property type="project" value="InterPro"/>
</dbReference>
<name>A0A4D6KP00_9EURY</name>
<comment type="caution">
    <text evidence="7">Lacks conserved residue(s) required for the propagation of feature annotation.</text>
</comment>
<evidence type="ECO:0000259" key="9">
    <source>
        <dbReference type="PROSITE" id="PS50110"/>
    </source>
</evidence>
<keyword evidence="4" id="KW-0808">Transferase</keyword>
<dbReference type="CDD" id="cd00130">
    <property type="entry name" value="PAS"/>
    <property type="match status" value="3"/>
</dbReference>
<reference evidence="12 13" key="2">
    <citation type="submission" date="2019-04" db="EMBL/GenBank/DDBJ databases">
        <authorList>
            <person name="Yang S."/>
            <person name="Wei W."/>
        </authorList>
    </citation>
    <scope>NUCLEOTIDE SEQUENCE [LARGE SCALE GENOMIC DNA]</scope>
    <source>
        <strain evidence="13">ZP60</strain>
        <plasmid evidence="12 13">unnamed1</plasmid>
    </source>
</reference>
<dbReference type="Pfam" id="PF00512">
    <property type="entry name" value="HisKA"/>
    <property type="match status" value="1"/>
</dbReference>
<reference evidence="12 13" key="1">
    <citation type="submission" date="2019-04" db="EMBL/GenBank/DDBJ databases">
        <title>Complete genome sequence of Arthrobacter sp. ZXY-2 associated with effective atrazine degradation and salt adaptation.</title>
        <authorList>
            <person name="Zhao X."/>
        </authorList>
    </citation>
    <scope>NUCLEOTIDE SEQUENCE [LARGE SCALE GENOMIC DNA]</scope>
    <source>
        <strain evidence="13">ZP60</strain>
        <plasmid evidence="12 13">unnamed1</plasmid>
    </source>
</reference>
<feature type="domain" description="PAC" evidence="11">
    <location>
        <begin position="634"/>
        <end position="686"/>
    </location>
</feature>
<dbReference type="InterPro" id="IPR029016">
    <property type="entry name" value="GAF-like_dom_sf"/>
</dbReference>
<dbReference type="Pfam" id="PF13185">
    <property type="entry name" value="GAF_2"/>
    <property type="match status" value="1"/>
</dbReference>
<dbReference type="EC" id="2.7.13.3" evidence="2"/>
<dbReference type="InterPro" id="IPR000700">
    <property type="entry name" value="PAS-assoc_C"/>
</dbReference>
<dbReference type="KEGG" id="halz:E5139_16430"/>
<dbReference type="SUPFAM" id="SSF55785">
    <property type="entry name" value="PYP-like sensor domain (PAS domain)"/>
    <property type="match status" value="5"/>
</dbReference>
<keyword evidence="12" id="KW-0614">Plasmid</keyword>
<evidence type="ECO:0000259" key="10">
    <source>
        <dbReference type="PROSITE" id="PS50112"/>
    </source>
</evidence>
<evidence type="ECO:0000256" key="4">
    <source>
        <dbReference type="ARBA" id="ARBA00022679"/>
    </source>
</evidence>
<dbReference type="SMART" id="SM00387">
    <property type="entry name" value="HATPase_c"/>
    <property type="match status" value="1"/>
</dbReference>
<dbReference type="PRINTS" id="PR00344">
    <property type="entry name" value="BCTRLSENSOR"/>
</dbReference>
<dbReference type="GO" id="GO:0006355">
    <property type="term" value="P:regulation of DNA-templated transcription"/>
    <property type="evidence" value="ECO:0007669"/>
    <property type="project" value="InterPro"/>
</dbReference>
<feature type="domain" description="Histidine kinase" evidence="8">
    <location>
        <begin position="1107"/>
        <end position="1300"/>
    </location>
</feature>
<evidence type="ECO:0000259" key="8">
    <source>
        <dbReference type="PROSITE" id="PS50109"/>
    </source>
</evidence>
<evidence type="ECO:0000259" key="11">
    <source>
        <dbReference type="PROSITE" id="PS50113"/>
    </source>
</evidence>
<dbReference type="Pfam" id="PF08448">
    <property type="entry name" value="PAS_4"/>
    <property type="match status" value="2"/>
</dbReference>
<dbReference type="InterPro" id="IPR011006">
    <property type="entry name" value="CheY-like_superfamily"/>
</dbReference>
<evidence type="ECO:0000256" key="3">
    <source>
        <dbReference type="ARBA" id="ARBA00022553"/>
    </source>
</evidence>
<feature type="domain" description="PAC" evidence="11">
    <location>
        <begin position="890"/>
        <end position="942"/>
    </location>
</feature>
<sequence>MNYTENATSEEIRLLYVNDDTDFVDLARAKLQSHSSAFEISTAGTVAAARDQIETAAIDCVVTSYSLPDGTGIELIEQIRSADTELPTILFTGRGNERIASEATQAGVSDYIPLRADQHNFELLARRIHTLVEAARKAAIAQRLSDRFQRTLERATDAIYAVDNDWRIEYMNEKMADRIDRDPESIVGSRIWDEFPSIVGTELEERYRTAMETGEPVSFEQRLGDPFEYWVEVRAFPDDDGLTVFSRETTDERERERELERSAAILENIHDIVFVVDEDGVVRFANGAGKRLVGGNQSTTVNRRQLDAVVEERLSEEEAEQLRSVIDAALDGPEGDGGLTGLYDSDLQVEMAIGNDERTFDIRVTPFRSGTGEQVLVVARDITEQSEVKRRAQRERDALRELQGIMAKSDVSGETRLRELLAVGCRTLDLEIGIASRVRGSDYTVEAVHAPETDIEPGAQFELEATYCAEVIDDDGVCAFTDAVADGKRTHPAYRELGLESYIGAPLVVDGERYGTINFSSPSTRVTPFGPLEQTFVELLSELVSTEISRNRDQTELERQDFLFERVQDIAEIGVWEYFPSTGDLEWSDGVRRIHGVEDDYDPSLEDAIDFYHPDDRETIATAVEQTLEHGEAYDLDLRIVRADGEIRDVRVWGERVDNTPNDTTVLRGVFQDITERKTQERDHRELAEEYEALLETSGDAIFLLNVDTTDADPAFEFSRLSPGYETQTGLTTEDVRHQTPSEVFGAKRGAELEANYGRCVEQREPISYREELAIDDGARFWETSLAPVIIDGEIVKIVGIARNVTEQVERERNLEATNQRLESLIEATPLTVMEIDRDGIVTRWNDEAEKMFGWSRAEVLGEPNPMIPQDRQAEFDEHRQRAMSGERIRGEEIRRKTKDGDELDLLLSVAPISDPDGEVTSILAVLEDITEQKELEAKLRSLQETSQRLSRAQSGSEIGEIAIEAAVEILGFELTGIWESDQRADELVPLASSAAVRDLLGELPRLQPDENLAWEAFESSELRTYDNLQEEPGIDDAAALPTSGLFVPLGEYGLVGVGTSNERGFSETDVDLFRILGATVEAAFGRANREAKLQRQNERLDQFASVVAHDLRNPLSVAIGFTDIVQQTQDPAHFEKVETAHERIERLIDDLLTLARGESTVTETEEIDLETIATEAWGYVDTSEATLTVESVPVVAGDSGRLTQLFENLFRNAVEHGGEEVSVNVGRLTEADGFYVEDNGVGIPPEKRTTVFEHGTTTNEGGTGFGLSIVEDIAKAHGWTVSATSGTTGGARFEIEMTP</sequence>
<evidence type="ECO:0000313" key="13">
    <source>
        <dbReference type="Proteomes" id="UP000297053"/>
    </source>
</evidence>
<dbReference type="PANTHER" id="PTHR43711:SF1">
    <property type="entry name" value="HISTIDINE KINASE 1"/>
    <property type="match status" value="1"/>
</dbReference>
<feature type="domain" description="PAC" evidence="11">
    <location>
        <begin position="345"/>
        <end position="394"/>
    </location>
</feature>
<feature type="domain" description="PAS" evidence="10">
    <location>
        <begin position="258"/>
        <end position="333"/>
    </location>
</feature>
<proteinExistence type="predicted"/>
<dbReference type="Gene3D" id="3.30.450.40">
    <property type="match status" value="2"/>
</dbReference>
<dbReference type="InterPro" id="IPR013767">
    <property type="entry name" value="PAS_fold"/>
</dbReference>
<dbReference type="NCBIfam" id="TIGR00229">
    <property type="entry name" value="sensory_box"/>
    <property type="match status" value="4"/>
</dbReference>
<dbReference type="SMART" id="SM00448">
    <property type="entry name" value="REC"/>
    <property type="match status" value="1"/>
</dbReference>